<accession>A0A9P0HL67</accession>
<name>A0A9P0HL67_NEZVI</name>
<feature type="repeat" description="TPR" evidence="1">
    <location>
        <begin position="35"/>
        <end position="68"/>
    </location>
</feature>
<dbReference type="AlphaFoldDB" id="A0A9P0HL67"/>
<evidence type="ECO:0008006" key="4">
    <source>
        <dbReference type="Google" id="ProtNLM"/>
    </source>
</evidence>
<dbReference type="InterPro" id="IPR052384">
    <property type="entry name" value="TMTC_O-mannosyltransferase"/>
</dbReference>
<dbReference type="GO" id="GO:0005789">
    <property type="term" value="C:endoplasmic reticulum membrane"/>
    <property type="evidence" value="ECO:0007669"/>
    <property type="project" value="TreeGrafter"/>
</dbReference>
<dbReference type="GO" id="GO:0000030">
    <property type="term" value="F:mannosyltransferase activity"/>
    <property type="evidence" value="ECO:0007669"/>
    <property type="project" value="TreeGrafter"/>
</dbReference>
<gene>
    <name evidence="2" type="ORF">NEZAVI_LOCUS12109</name>
</gene>
<organism evidence="2 3">
    <name type="scientific">Nezara viridula</name>
    <name type="common">Southern green stink bug</name>
    <name type="synonym">Cimex viridulus</name>
    <dbReference type="NCBI Taxonomy" id="85310"/>
    <lineage>
        <taxon>Eukaryota</taxon>
        <taxon>Metazoa</taxon>
        <taxon>Ecdysozoa</taxon>
        <taxon>Arthropoda</taxon>
        <taxon>Hexapoda</taxon>
        <taxon>Insecta</taxon>
        <taxon>Pterygota</taxon>
        <taxon>Neoptera</taxon>
        <taxon>Paraneoptera</taxon>
        <taxon>Hemiptera</taxon>
        <taxon>Heteroptera</taxon>
        <taxon>Panheteroptera</taxon>
        <taxon>Pentatomomorpha</taxon>
        <taxon>Pentatomoidea</taxon>
        <taxon>Pentatomidae</taxon>
        <taxon>Pentatominae</taxon>
        <taxon>Nezara</taxon>
    </lineage>
</organism>
<dbReference type="EMBL" id="OV725081">
    <property type="protein sequence ID" value="CAH1403506.1"/>
    <property type="molecule type" value="Genomic_DNA"/>
</dbReference>
<evidence type="ECO:0000256" key="1">
    <source>
        <dbReference type="PROSITE-ProRule" id="PRU00339"/>
    </source>
</evidence>
<keyword evidence="3" id="KW-1185">Reference proteome</keyword>
<keyword evidence="1" id="KW-0802">TPR repeat</keyword>
<dbReference type="SUPFAM" id="SSF48452">
    <property type="entry name" value="TPR-like"/>
    <property type="match status" value="1"/>
</dbReference>
<dbReference type="OrthoDB" id="1658288at2759"/>
<protein>
    <recommendedName>
        <fullName evidence="4">Tetratricopeptide repeat protein</fullName>
    </recommendedName>
</protein>
<evidence type="ECO:0000313" key="3">
    <source>
        <dbReference type="Proteomes" id="UP001152798"/>
    </source>
</evidence>
<dbReference type="InterPro" id="IPR019734">
    <property type="entry name" value="TPR_rpt"/>
</dbReference>
<dbReference type="Gene3D" id="1.25.40.10">
    <property type="entry name" value="Tetratricopeptide repeat domain"/>
    <property type="match status" value="1"/>
</dbReference>
<proteinExistence type="predicted"/>
<dbReference type="GO" id="GO:0035269">
    <property type="term" value="P:protein O-linked glycosylation via mannose"/>
    <property type="evidence" value="ECO:0007669"/>
    <property type="project" value="TreeGrafter"/>
</dbReference>
<dbReference type="PANTHER" id="PTHR44216">
    <property type="entry name" value="PROTEIN O-MANNOSYL-TRANSFERASE TMTC2"/>
    <property type="match status" value="1"/>
</dbReference>
<dbReference type="InterPro" id="IPR011990">
    <property type="entry name" value="TPR-like_helical_dom_sf"/>
</dbReference>
<dbReference type="PANTHER" id="PTHR44216:SF3">
    <property type="entry name" value="PROTEIN O-MANNOSYL-TRANSFERASE TMTC2"/>
    <property type="match status" value="1"/>
</dbReference>
<reference evidence="2" key="1">
    <citation type="submission" date="2022-01" db="EMBL/GenBank/DDBJ databases">
        <authorList>
            <person name="King R."/>
        </authorList>
    </citation>
    <scope>NUCLEOTIDE SEQUENCE</scope>
</reference>
<evidence type="ECO:0000313" key="2">
    <source>
        <dbReference type="EMBL" id="CAH1403506.1"/>
    </source>
</evidence>
<sequence>MGDEGGRGRGRVVQFVHRLKNIQVASDPLGPGAPQHAYGNLGSVLSSQGRTKEAETAFRIALSFRPNMADVHYNL</sequence>
<dbReference type="PROSITE" id="PS50005">
    <property type="entry name" value="TPR"/>
    <property type="match status" value="1"/>
</dbReference>
<dbReference type="Proteomes" id="UP001152798">
    <property type="component" value="Chromosome 5"/>
</dbReference>